<evidence type="ECO:0000313" key="3">
    <source>
        <dbReference type="Proteomes" id="UP000550729"/>
    </source>
</evidence>
<accession>A0A848KXS1</accession>
<dbReference type="PROSITE" id="PS50995">
    <property type="entry name" value="HTH_MARR_2"/>
    <property type="match status" value="1"/>
</dbReference>
<comment type="caution">
    <text evidence="2">The sequence shown here is derived from an EMBL/GenBank/DDBJ whole genome shotgun (WGS) entry which is preliminary data.</text>
</comment>
<dbReference type="SMART" id="SM00347">
    <property type="entry name" value="HTH_MARR"/>
    <property type="match status" value="1"/>
</dbReference>
<protein>
    <submittedName>
        <fullName evidence="2">MarR family transcriptional regulator</fullName>
    </submittedName>
</protein>
<gene>
    <name evidence="2" type="ORF">HH308_20210</name>
</gene>
<dbReference type="SUPFAM" id="SSF46785">
    <property type="entry name" value="Winged helix' DNA-binding domain"/>
    <property type="match status" value="1"/>
</dbReference>
<dbReference type="EMBL" id="JABBNB010000024">
    <property type="protein sequence ID" value="NMO03544.1"/>
    <property type="molecule type" value="Genomic_DNA"/>
</dbReference>
<dbReference type="PANTHER" id="PTHR39515">
    <property type="entry name" value="CONSERVED PROTEIN"/>
    <property type="match status" value="1"/>
</dbReference>
<name>A0A848KXS1_9ACTN</name>
<dbReference type="InterPro" id="IPR036390">
    <property type="entry name" value="WH_DNA-bd_sf"/>
</dbReference>
<reference evidence="2 3" key="1">
    <citation type="submission" date="2020-04" db="EMBL/GenBank/DDBJ databases">
        <title>Gordonia sp. nov. TBRC 11910.</title>
        <authorList>
            <person name="Suriyachadkun C."/>
        </authorList>
    </citation>
    <scope>NUCLEOTIDE SEQUENCE [LARGE SCALE GENOMIC DNA]</scope>
    <source>
        <strain evidence="2 3">TBRC 11910</strain>
    </source>
</reference>
<feature type="domain" description="HTH marR-type" evidence="1">
    <location>
        <begin position="9"/>
        <end position="143"/>
    </location>
</feature>
<proteinExistence type="predicted"/>
<dbReference type="InterPro" id="IPR052526">
    <property type="entry name" value="HTH-type_Bedaq_tolerance"/>
</dbReference>
<organism evidence="2 3">
    <name type="scientific">Gordonia asplenii</name>
    <dbReference type="NCBI Taxonomy" id="2725283"/>
    <lineage>
        <taxon>Bacteria</taxon>
        <taxon>Bacillati</taxon>
        <taxon>Actinomycetota</taxon>
        <taxon>Actinomycetes</taxon>
        <taxon>Mycobacteriales</taxon>
        <taxon>Gordoniaceae</taxon>
        <taxon>Gordonia</taxon>
    </lineage>
</organism>
<dbReference type="InterPro" id="IPR000835">
    <property type="entry name" value="HTH_MarR-typ"/>
</dbReference>
<dbReference type="Gene3D" id="1.10.10.10">
    <property type="entry name" value="Winged helix-like DNA-binding domain superfamily/Winged helix DNA-binding domain"/>
    <property type="match status" value="1"/>
</dbReference>
<dbReference type="RefSeq" id="WP_170196050.1">
    <property type="nucleotide sequence ID" value="NZ_JABBNB010000024.1"/>
</dbReference>
<dbReference type="GO" id="GO:0003700">
    <property type="term" value="F:DNA-binding transcription factor activity"/>
    <property type="evidence" value="ECO:0007669"/>
    <property type="project" value="InterPro"/>
</dbReference>
<dbReference type="PANTHER" id="PTHR39515:SF2">
    <property type="entry name" value="HTH-TYPE TRANSCRIPTIONAL REGULATOR RV0880"/>
    <property type="match status" value="1"/>
</dbReference>
<dbReference type="Proteomes" id="UP000550729">
    <property type="component" value="Unassembled WGS sequence"/>
</dbReference>
<dbReference type="InterPro" id="IPR036388">
    <property type="entry name" value="WH-like_DNA-bd_sf"/>
</dbReference>
<keyword evidence="3" id="KW-1185">Reference proteome</keyword>
<sequence length="150" mass="16359">MSELPTPVEIESLPAVVDAADSLYTLLTLLIVRQPRDISMTTASTLATLRREGPTRITALATAQGVTQPSMTALIASLEKSGMVVRRTDPDDRRASLIELTDAGLERSIARRRDATDRIAGYLAQLPNDQREVLLAAIPALRRLEQIVRG</sequence>
<evidence type="ECO:0000313" key="2">
    <source>
        <dbReference type="EMBL" id="NMO03544.1"/>
    </source>
</evidence>
<dbReference type="AlphaFoldDB" id="A0A848KXS1"/>
<dbReference type="Pfam" id="PF01047">
    <property type="entry name" value="MarR"/>
    <property type="match status" value="1"/>
</dbReference>
<evidence type="ECO:0000259" key="1">
    <source>
        <dbReference type="PROSITE" id="PS50995"/>
    </source>
</evidence>